<evidence type="ECO:0000313" key="3">
    <source>
        <dbReference type="Proteomes" id="UP000215914"/>
    </source>
</evidence>
<feature type="signal peptide" evidence="1">
    <location>
        <begin position="1"/>
        <end position="23"/>
    </location>
</feature>
<protein>
    <submittedName>
        <fullName evidence="2">Uncharacterized protein</fullName>
    </submittedName>
</protein>
<reference evidence="2" key="1">
    <citation type="journal article" date="2017" name="Nature">
        <title>The sunflower genome provides insights into oil metabolism, flowering and Asterid evolution.</title>
        <authorList>
            <person name="Badouin H."/>
            <person name="Gouzy J."/>
            <person name="Grassa C.J."/>
            <person name="Murat F."/>
            <person name="Staton S.E."/>
            <person name="Cottret L."/>
            <person name="Lelandais-Briere C."/>
            <person name="Owens G.L."/>
            <person name="Carrere S."/>
            <person name="Mayjonade B."/>
            <person name="Legrand L."/>
            <person name="Gill N."/>
            <person name="Kane N.C."/>
            <person name="Bowers J.E."/>
            <person name="Hubner S."/>
            <person name="Bellec A."/>
            <person name="Berard A."/>
            <person name="Berges H."/>
            <person name="Blanchet N."/>
            <person name="Boniface M.C."/>
            <person name="Brunel D."/>
            <person name="Catrice O."/>
            <person name="Chaidir N."/>
            <person name="Claudel C."/>
            <person name="Donnadieu C."/>
            <person name="Faraut T."/>
            <person name="Fievet G."/>
            <person name="Helmstetter N."/>
            <person name="King M."/>
            <person name="Knapp S.J."/>
            <person name="Lai Z."/>
            <person name="Le Paslier M.C."/>
            <person name="Lippi Y."/>
            <person name="Lorenzon L."/>
            <person name="Mandel J.R."/>
            <person name="Marage G."/>
            <person name="Marchand G."/>
            <person name="Marquand E."/>
            <person name="Bret-Mestries E."/>
            <person name="Morien E."/>
            <person name="Nambeesan S."/>
            <person name="Nguyen T."/>
            <person name="Pegot-Espagnet P."/>
            <person name="Pouilly N."/>
            <person name="Raftis F."/>
            <person name="Sallet E."/>
            <person name="Schiex T."/>
            <person name="Thomas J."/>
            <person name="Vandecasteele C."/>
            <person name="Vares D."/>
            <person name="Vear F."/>
            <person name="Vautrin S."/>
            <person name="Crespi M."/>
            <person name="Mangin B."/>
            <person name="Burke J.M."/>
            <person name="Salse J."/>
            <person name="Munos S."/>
            <person name="Vincourt P."/>
            <person name="Rieseberg L.H."/>
            <person name="Langlade N.B."/>
        </authorList>
    </citation>
    <scope>NUCLEOTIDE SEQUENCE</scope>
    <source>
        <tissue evidence="2">Leaves</tissue>
    </source>
</reference>
<keyword evidence="1" id="KW-0732">Signal</keyword>
<accession>A0A9K3HQG8</accession>
<proteinExistence type="predicted"/>
<feature type="chain" id="PRO_5039928037" evidence="1">
    <location>
        <begin position="24"/>
        <end position="78"/>
    </location>
</feature>
<dbReference type="Gramene" id="mRNA:HanXRQr2_Chr11g0496141">
    <property type="protein sequence ID" value="mRNA:HanXRQr2_Chr11g0496141"/>
    <property type="gene ID" value="HanXRQr2_Chr11g0496141"/>
</dbReference>
<gene>
    <name evidence="2" type="ORF">HanXRQr2_Chr11g0496141</name>
</gene>
<evidence type="ECO:0000256" key="1">
    <source>
        <dbReference type="SAM" id="SignalP"/>
    </source>
</evidence>
<keyword evidence="3" id="KW-1185">Reference proteome</keyword>
<comment type="caution">
    <text evidence="2">The sequence shown here is derived from an EMBL/GenBank/DDBJ whole genome shotgun (WGS) entry which is preliminary data.</text>
</comment>
<organism evidence="2 3">
    <name type="scientific">Helianthus annuus</name>
    <name type="common">Common sunflower</name>
    <dbReference type="NCBI Taxonomy" id="4232"/>
    <lineage>
        <taxon>Eukaryota</taxon>
        <taxon>Viridiplantae</taxon>
        <taxon>Streptophyta</taxon>
        <taxon>Embryophyta</taxon>
        <taxon>Tracheophyta</taxon>
        <taxon>Spermatophyta</taxon>
        <taxon>Magnoliopsida</taxon>
        <taxon>eudicotyledons</taxon>
        <taxon>Gunneridae</taxon>
        <taxon>Pentapetalae</taxon>
        <taxon>asterids</taxon>
        <taxon>campanulids</taxon>
        <taxon>Asterales</taxon>
        <taxon>Asteraceae</taxon>
        <taxon>Asteroideae</taxon>
        <taxon>Heliantheae alliance</taxon>
        <taxon>Heliantheae</taxon>
        <taxon>Helianthus</taxon>
    </lineage>
</organism>
<evidence type="ECO:0000313" key="2">
    <source>
        <dbReference type="EMBL" id="KAF5782461.1"/>
    </source>
</evidence>
<dbReference type="EMBL" id="MNCJ02000326">
    <property type="protein sequence ID" value="KAF5782461.1"/>
    <property type="molecule type" value="Genomic_DNA"/>
</dbReference>
<dbReference type="AlphaFoldDB" id="A0A9K3HQG8"/>
<dbReference type="Proteomes" id="UP000215914">
    <property type="component" value="Unassembled WGS sequence"/>
</dbReference>
<sequence>MIHRSPSLLSVILVLLHLALVMSTFKSSLHPVKWDVDTAFPGEATGSIKADSGEHSGGLFHAPTSGLTVRGGCSSLVQ</sequence>
<reference evidence="2" key="2">
    <citation type="submission" date="2020-06" db="EMBL/GenBank/DDBJ databases">
        <title>Helianthus annuus Genome sequencing and assembly Release 2.</title>
        <authorList>
            <person name="Gouzy J."/>
            <person name="Langlade N."/>
            <person name="Munos S."/>
        </authorList>
    </citation>
    <scope>NUCLEOTIDE SEQUENCE</scope>
    <source>
        <tissue evidence="2">Leaves</tissue>
    </source>
</reference>
<name>A0A9K3HQG8_HELAN</name>